<dbReference type="InterPro" id="IPR010327">
    <property type="entry name" value="FldB/FldC_alpha/beta"/>
</dbReference>
<dbReference type="AlphaFoldDB" id="E1YMN3"/>
<gene>
    <name evidence="1" type="ORF">N47_N26520</name>
</gene>
<sequence length="103" mass="11821">MEEFNKILEDTIKNELPGRIAKTTPGSRLMLIGSEHDDVKFIEMVEKLDAIVVIDDHCTGSRYFWNTTEQSEDALTDIANRYINEPALPYQRFSCTQKNGSYC</sequence>
<organism evidence="1">
    <name type="scientific">uncultured Desulfobacterium sp</name>
    <dbReference type="NCBI Taxonomy" id="201089"/>
    <lineage>
        <taxon>Bacteria</taxon>
        <taxon>Pseudomonadati</taxon>
        <taxon>Thermodesulfobacteriota</taxon>
        <taxon>Desulfobacteria</taxon>
        <taxon>Desulfobacterales</taxon>
        <taxon>Desulfobacteriaceae</taxon>
        <taxon>Desulfobacterium</taxon>
        <taxon>environmental samples</taxon>
    </lineage>
</organism>
<dbReference type="EMBL" id="FR695879">
    <property type="protein sequence ID" value="CBX31827.1"/>
    <property type="molecule type" value="Genomic_DNA"/>
</dbReference>
<accession>E1YMN3</accession>
<reference evidence="1" key="1">
    <citation type="journal article" date="2011" name="Environ. Microbiol.">
        <title>Genomic insights into the metabolic potential of the polycyclic aromatic hydrocarbon degrading sulfate-reducing Deltaproteobacterium N47.</title>
        <authorList>
            <person name="Bergmann F."/>
            <person name="Selesi D."/>
            <person name="Weinmaier T."/>
            <person name="Tischler P."/>
            <person name="Rattei T."/>
            <person name="Meckenstock R.U."/>
        </authorList>
    </citation>
    <scope>NUCLEOTIDE SEQUENCE</scope>
</reference>
<evidence type="ECO:0000313" key="1">
    <source>
        <dbReference type="EMBL" id="CBX31827.1"/>
    </source>
</evidence>
<proteinExistence type="predicted"/>
<dbReference type="Pfam" id="PF06050">
    <property type="entry name" value="HGD-D"/>
    <property type="match status" value="1"/>
</dbReference>
<name>E1YMN3_9BACT</name>
<protein>
    <submittedName>
        <fullName evidence="1">Uncharacterized protein</fullName>
    </submittedName>
</protein>
<dbReference type="Gene3D" id="3.40.50.11900">
    <property type="match status" value="1"/>
</dbReference>